<organism evidence="1">
    <name type="scientific">Phage sp. ctGns7</name>
    <dbReference type="NCBI Taxonomy" id="2828003"/>
    <lineage>
        <taxon>Viruses</taxon>
    </lineage>
</organism>
<dbReference type="EMBL" id="BK032555">
    <property type="protein sequence ID" value="DAF47413.1"/>
    <property type="molecule type" value="Genomic_DNA"/>
</dbReference>
<name>A0A8S5S8W0_9VIRU</name>
<proteinExistence type="predicted"/>
<reference evidence="1" key="1">
    <citation type="journal article" date="2021" name="Proc. Natl. Acad. Sci. U.S.A.">
        <title>A Catalog of Tens of Thousands of Viruses from Human Metagenomes Reveals Hidden Associations with Chronic Diseases.</title>
        <authorList>
            <person name="Tisza M.J."/>
            <person name="Buck C.B."/>
        </authorList>
    </citation>
    <scope>NUCLEOTIDE SEQUENCE</scope>
    <source>
        <strain evidence="1">CtGns7</strain>
    </source>
</reference>
<sequence length="70" mass="8261">MLTNVQLIQSSKNYTIIQVDNDIICFSFKKPISVYNGENKKLVKFNKNITTETNKKHFAFFLKYLLDKLK</sequence>
<evidence type="ECO:0000313" key="1">
    <source>
        <dbReference type="EMBL" id="DAF47413.1"/>
    </source>
</evidence>
<protein>
    <submittedName>
        <fullName evidence="1">Uncharacterized protein</fullName>
    </submittedName>
</protein>
<accession>A0A8S5S8W0</accession>